<feature type="region of interest" description="Disordered" evidence="6">
    <location>
        <begin position="15"/>
        <end position="46"/>
    </location>
</feature>
<comment type="similarity">
    <text evidence="2">Belongs to the HMGB family.</text>
</comment>
<keyword evidence="3 5" id="KW-0238">DNA-binding</keyword>
<evidence type="ECO:0000256" key="3">
    <source>
        <dbReference type="ARBA" id="ARBA00023125"/>
    </source>
</evidence>
<dbReference type="InterPro" id="IPR036910">
    <property type="entry name" value="HMG_box_dom_sf"/>
</dbReference>
<feature type="DNA-binding region" description="HMG box" evidence="5">
    <location>
        <begin position="46"/>
        <end position="115"/>
    </location>
</feature>
<organism evidence="8 9">
    <name type="scientific">Rubus argutus</name>
    <name type="common">Southern blackberry</name>
    <dbReference type="NCBI Taxonomy" id="59490"/>
    <lineage>
        <taxon>Eukaryota</taxon>
        <taxon>Viridiplantae</taxon>
        <taxon>Streptophyta</taxon>
        <taxon>Embryophyta</taxon>
        <taxon>Tracheophyta</taxon>
        <taxon>Spermatophyta</taxon>
        <taxon>Magnoliopsida</taxon>
        <taxon>eudicotyledons</taxon>
        <taxon>Gunneridae</taxon>
        <taxon>Pentapetalae</taxon>
        <taxon>rosids</taxon>
        <taxon>fabids</taxon>
        <taxon>Rosales</taxon>
        <taxon>Rosaceae</taxon>
        <taxon>Rosoideae</taxon>
        <taxon>Rosoideae incertae sedis</taxon>
        <taxon>Rubus</taxon>
    </lineage>
</organism>
<dbReference type="PROSITE" id="PS50118">
    <property type="entry name" value="HMG_BOX_2"/>
    <property type="match status" value="1"/>
</dbReference>
<dbReference type="GO" id="GO:0006325">
    <property type="term" value="P:chromatin organization"/>
    <property type="evidence" value="ECO:0007669"/>
    <property type="project" value="UniProtKB-ARBA"/>
</dbReference>
<dbReference type="EMBL" id="JBEDUW010000001">
    <property type="protein sequence ID" value="KAK9948574.1"/>
    <property type="molecule type" value="Genomic_DNA"/>
</dbReference>
<dbReference type="InterPro" id="IPR009071">
    <property type="entry name" value="HMG_box_dom"/>
</dbReference>
<dbReference type="SMART" id="SM00398">
    <property type="entry name" value="HMG"/>
    <property type="match status" value="1"/>
</dbReference>
<dbReference type="Proteomes" id="UP001457282">
    <property type="component" value="Unassembled WGS sequence"/>
</dbReference>
<dbReference type="Gene3D" id="1.10.30.10">
    <property type="entry name" value="High mobility group box domain"/>
    <property type="match status" value="1"/>
</dbReference>
<feature type="compositionally biased region" description="Acidic residues" evidence="6">
    <location>
        <begin position="139"/>
        <end position="149"/>
    </location>
</feature>
<evidence type="ECO:0000313" key="9">
    <source>
        <dbReference type="Proteomes" id="UP001457282"/>
    </source>
</evidence>
<comment type="subcellular location">
    <subcellularLocation>
        <location evidence="1">Nucleus</location>
    </subcellularLocation>
</comment>
<comment type="caution">
    <text evidence="8">The sequence shown here is derived from an EMBL/GenBank/DDBJ whole genome shotgun (WGS) entry which is preliminary data.</text>
</comment>
<proteinExistence type="inferred from homology"/>
<feature type="domain" description="HMG box" evidence="7">
    <location>
        <begin position="46"/>
        <end position="115"/>
    </location>
</feature>
<dbReference type="GO" id="GO:0005634">
    <property type="term" value="C:nucleus"/>
    <property type="evidence" value="ECO:0007669"/>
    <property type="project" value="UniProtKB-SubCell"/>
</dbReference>
<evidence type="ECO:0000256" key="6">
    <source>
        <dbReference type="SAM" id="MobiDB-lite"/>
    </source>
</evidence>
<name>A0AAW1YIX6_RUBAR</name>
<dbReference type="GO" id="GO:0003682">
    <property type="term" value="F:chromatin binding"/>
    <property type="evidence" value="ECO:0007669"/>
    <property type="project" value="UniProtKB-ARBA"/>
</dbReference>
<gene>
    <name evidence="8" type="ORF">M0R45_004143</name>
</gene>
<dbReference type="CDD" id="cd22005">
    <property type="entry name" value="HMG-box_AtHMGB1-like"/>
    <property type="match status" value="1"/>
</dbReference>
<keyword evidence="4 5" id="KW-0539">Nucleus</keyword>
<feature type="region of interest" description="Disordered" evidence="6">
    <location>
        <begin position="118"/>
        <end position="149"/>
    </location>
</feature>
<keyword evidence="9" id="KW-1185">Reference proteome</keyword>
<dbReference type="GO" id="GO:0030527">
    <property type="term" value="F:structural constituent of chromatin"/>
    <property type="evidence" value="ECO:0007669"/>
    <property type="project" value="UniProtKB-ARBA"/>
</dbReference>
<dbReference type="AlphaFoldDB" id="A0AAW1YIX6"/>
<dbReference type="GO" id="GO:0003677">
    <property type="term" value="F:DNA binding"/>
    <property type="evidence" value="ECO:0007669"/>
    <property type="project" value="UniProtKB-UniRule"/>
</dbReference>
<dbReference type="GO" id="GO:0000785">
    <property type="term" value="C:chromatin"/>
    <property type="evidence" value="ECO:0007669"/>
    <property type="project" value="UniProtKB-ARBA"/>
</dbReference>
<reference evidence="8 9" key="1">
    <citation type="journal article" date="2023" name="G3 (Bethesda)">
        <title>A chromosome-length genome assembly and annotation of blackberry (Rubus argutus, cv. 'Hillquist').</title>
        <authorList>
            <person name="Bruna T."/>
            <person name="Aryal R."/>
            <person name="Dudchenko O."/>
            <person name="Sargent D.J."/>
            <person name="Mead D."/>
            <person name="Buti M."/>
            <person name="Cavallini A."/>
            <person name="Hytonen T."/>
            <person name="Andres J."/>
            <person name="Pham M."/>
            <person name="Weisz D."/>
            <person name="Mascagni F."/>
            <person name="Usai G."/>
            <person name="Natali L."/>
            <person name="Bassil N."/>
            <person name="Fernandez G.E."/>
            <person name="Lomsadze A."/>
            <person name="Armour M."/>
            <person name="Olukolu B."/>
            <person name="Poorten T."/>
            <person name="Britton C."/>
            <person name="Davik J."/>
            <person name="Ashrafi H."/>
            <person name="Aiden E.L."/>
            <person name="Borodovsky M."/>
            <person name="Worthington M."/>
        </authorList>
    </citation>
    <scope>NUCLEOTIDE SEQUENCE [LARGE SCALE GENOMIC DNA]</scope>
    <source>
        <strain evidence="8">PI 553951</strain>
    </source>
</reference>
<protein>
    <recommendedName>
        <fullName evidence="7">HMG box domain-containing protein</fullName>
    </recommendedName>
</protein>
<dbReference type="PANTHER" id="PTHR46261">
    <property type="entry name" value="HIGH MOBILITY GROUP B PROTEIN 4-RELATED"/>
    <property type="match status" value="1"/>
</dbReference>
<feature type="compositionally biased region" description="Basic and acidic residues" evidence="6">
    <location>
        <begin position="19"/>
        <end position="46"/>
    </location>
</feature>
<sequence>MKGLKSATIASKKPITELLKGKAEPKKATKKEKVQKASKKKDADAPKRPAGAFFIFMEEFRKTFKLEFPEAKSGPAVGKAGGEKWKSLSATEKAPYVEKASKRKAEYEIAVQEYEKKKLNGNGDAEKSVVTEKSASEIYGDEAGQEVSS</sequence>
<evidence type="ECO:0000256" key="5">
    <source>
        <dbReference type="PROSITE-ProRule" id="PRU00267"/>
    </source>
</evidence>
<evidence type="ECO:0000256" key="2">
    <source>
        <dbReference type="ARBA" id="ARBA00008774"/>
    </source>
</evidence>
<evidence type="ECO:0000313" key="8">
    <source>
        <dbReference type="EMBL" id="KAK9948574.1"/>
    </source>
</evidence>
<feature type="compositionally biased region" description="Basic and acidic residues" evidence="6">
    <location>
        <begin position="118"/>
        <end position="130"/>
    </location>
</feature>
<dbReference type="InterPro" id="IPR031061">
    <property type="entry name" value="HMGB_plant"/>
</dbReference>
<dbReference type="SUPFAM" id="SSF47095">
    <property type="entry name" value="HMG-box"/>
    <property type="match status" value="1"/>
</dbReference>
<evidence type="ECO:0000256" key="1">
    <source>
        <dbReference type="ARBA" id="ARBA00004123"/>
    </source>
</evidence>
<dbReference type="Pfam" id="PF00505">
    <property type="entry name" value="HMG_box"/>
    <property type="match status" value="1"/>
</dbReference>
<evidence type="ECO:0000256" key="4">
    <source>
        <dbReference type="ARBA" id="ARBA00023242"/>
    </source>
</evidence>
<dbReference type="PANTHER" id="PTHR46261:SF32">
    <property type="entry name" value="HIGH MOBILITY GROUP B PROTEIN 3-LIKE"/>
    <property type="match status" value="1"/>
</dbReference>
<evidence type="ECO:0000259" key="7">
    <source>
        <dbReference type="PROSITE" id="PS50118"/>
    </source>
</evidence>
<accession>A0AAW1YIX6</accession>